<dbReference type="InterPro" id="IPR036388">
    <property type="entry name" value="WH-like_DNA-bd_sf"/>
</dbReference>
<dbReference type="EMBL" id="JAFEJS010000004">
    <property type="protein sequence ID" value="MBT1172826.1"/>
    <property type="molecule type" value="Genomic_DNA"/>
</dbReference>
<keyword evidence="3" id="KW-0804">Transcription</keyword>
<sequence length="235" mass="26192">MVTKQRGLAMELRKRIASGEFSVTNKLPTEDRLMERYGVSRYCVRGAIAELTAAGEVFPVCGSGVFVRERRDGNYLPLGTSYGISADFPGRRVTSEVRELALVRADARLALRMRCDEGDRVWRVVRLRRVDGLPISYETACYLKEFVPYIGEDVAGGSLYSYVHDDLGLRFGFVDKTVYLDRLDASAAGSLGLREGDPSICVEDDAFLSNGRLFNSSRSLYHSANARFYSAAPMR</sequence>
<dbReference type="CDD" id="cd07377">
    <property type="entry name" value="WHTH_GntR"/>
    <property type="match status" value="1"/>
</dbReference>
<dbReference type="InterPro" id="IPR000524">
    <property type="entry name" value="Tscrpt_reg_HTH_GntR"/>
</dbReference>
<dbReference type="PANTHER" id="PTHR44846">
    <property type="entry name" value="MANNOSYL-D-GLYCERATE TRANSPORT/METABOLISM SYSTEM REPRESSOR MNGR-RELATED"/>
    <property type="match status" value="1"/>
</dbReference>
<keyword evidence="1" id="KW-0805">Transcription regulation</keyword>
<proteinExistence type="predicted"/>
<dbReference type="Gene3D" id="1.10.10.10">
    <property type="entry name" value="Winged helix-like DNA-binding domain superfamily/Winged helix DNA-binding domain"/>
    <property type="match status" value="1"/>
</dbReference>
<keyword evidence="2" id="KW-0238">DNA-binding</keyword>
<evidence type="ECO:0000259" key="4">
    <source>
        <dbReference type="PROSITE" id="PS50949"/>
    </source>
</evidence>
<evidence type="ECO:0000256" key="3">
    <source>
        <dbReference type="ARBA" id="ARBA00023163"/>
    </source>
</evidence>
<dbReference type="SMART" id="SM00345">
    <property type="entry name" value="HTH_GNTR"/>
    <property type="match status" value="1"/>
</dbReference>
<reference evidence="5 6" key="1">
    <citation type="journal article" date="2021" name="Environ. Microbiol.">
        <title>Genetic insights into the dark matter of the mammalian gut microbiota through targeted genome reconstruction.</title>
        <authorList>
            <person name="Lugli G.A."/>
            <person name="Alessandri G."/>
            <person name="Milani C."/>
            <person name="Viappiani A."/>
            <person name="Fontana F."/>
            <person name="Tarracchini C."/>
            <person name="Mancabelli L."/>
            <person name="Argentini C."/>
            <person name="Ruiz L."/>
            <person name="Margolles A."/>
            <person name="van Sinderen D."/>
            <person name="Turroni F."/>
            <person name="Ventura M."/>
        </authorList>
    </citation>
    <scope>NUCLEOTIDE SEQUENCE [LARGE SCALE GENOMIC DNA]</scope>
    <source>
        <strain evidence="5 6">MA2</strain>
    </source>
</reference>
<dbReference type="InterPro" id="IPR011663">
    <property type="entry name" value="UTRA"/>
</dbReference>
<accession>A0ABS5UPJ0</accession>
<comment type="caution">
    <text evidence="5">The sequence shown here is derived from an EMBL/GenBank/DDBJ whole genome shotgun (WGS) entry which is preliminary data.</text>
</comment>
<dbReference type="InterPro" id="IPR050679">
    <property type="entry name" value="Bact_HTH_transcr_reg"/>
</dbReference>
<dbReference type="PANTHER" id="PTHR44846:SF4">
    <property type="entry name" value="HTH GNTR-TYPE DOMAIN-CONTAINING PROTEIN"/>
    <property type="match status" value="1"/>
</dbReference>
<evidence type="ECO:0000313" key="6">
    <source>
        <dbReference type="Proteomes" id="UP000773064"/>
    </source>
</evidence>
<dbReference type="SUPFAM" id="SSF64288">
    <property type="entry name" value="Chorismate lyase-like"/>
    <property type="match status" value="1"/>
</dbReference>
<dbReference type="InterPro" id="IPR036390">
    <property type="entry name" value="WH_DNA-bd_sf"/>
</dbReference>
<dbReference type="PROSITE" id="PS50949">
    <property type="entry name" value="HTH_GNTR"/>
    <property type="match status" value="1"/>
</dbReference>
<organism evidence="5 6">
    <name type="scientific">Bifidobacterium santillanense</name>
    <dbReference type="NCBI Taxonomy" id="2809028"/>
    <lineage>
        <taxon>Bacteria</taxon>
        <taxon>Bacillati</taxon>
        <taxon>Actinomycetota</taxon>
        <taxon>Actinomycetes</taxon>
        <taxon>Bifidobacteriales</taxon>
        <taxon>Bifidobacteriaceae</taxon>
        <taxon>Bifidobacterium</taxon>
    </lineage>
</organism>
<dbReference type="PRINTS" id="PR00035">
    <property type="entry name" value="HTHGNTR"/>
</dbReference>
<dbReference type="Pfam" id="PF07702">
    <property type="entry name" value="UTRA"/>
    <property type="match status" value="1"/>
</dbReference>
<dbReference type="Proteomes" id="UP000773064">
    <property type="component" value="Unassembled WGS sequence"/>
</dbReference>
<gene>
    <name evidence="5" type="ORF">JS528_05550</name>
</gene>
<dbReference type="SMART" id="SM00866">
    <property type="entry name" value="UTRA"/>
    <property type="match status" value="1"/>
</dbReference>
<protein>
    <submittedName>
        <fullName evidence="5">GntR family transcriptional regulator</fullName>
    </submittedName>
</protein>
<evidence type="ECO:0000256" key="2">
    <source>
        <dbReference type="ARBA" id="ARBA00023125"/>
    </source>
</evidence>
<evidence type="ECO:0000256" key="1">
    <source>
        <dbReference type="ARBA" id="ARBA00023015"/>
    </source>
</evidence>
<keyword evidence="6" id="KW-1185">Reference proteome</keyword>
<dbReference type="Gene3D" id="3.40.1410.10">
    <property type="entry name" value="Chorismate lyase-like"/>
    <property type="match status" value="1"/>
</dbReference>
<dbReference type="SUPFAM" id="SSF46785">
    <property type="entry name" value="Winged helix' DNA-binding domain"/>
    <property type="match status" value="1"/>
</dbReference>
<feature type="domain" description="HTH gntR-type" evidence="4">
    <location>
        <begin position="2"/>
        <end position="70"/>
    </location>
</feature>
<dbReference type="Pfam" id="PF00392">
    <property type="entry name" value="GntR"/>
    <property type="match status" value="1"/>
</dbReference>
<dbReference type="InterPro" id="IPR028978">
    <property type="entry name" value="Chorismate_lyase_/UTRA_dom_sf"/>
</dbReference>
<evidence type="ECO:0000313" key="5">
    <source>
        <dbReference type="EMBL" id="MBT1172826.1"/>
    </source>
</evidence>
<name>A0ABS5UPJ0_9BIFI</name>